<dbReference type="GO" id="GO:0007166">
    <property type="term" value="P:cell surface receptor signaling pathway"/>
    <property type="evidence" value="ECO:0007669"/>
    <property type="project" value="InterPro"/>
</dbReference>
<evidence type="ECO:0000256" key="1">
    <source>
        <dbReference type="ARBA" id="ARBA00004141"/>
    </source>
</evidence>
<reference evidence="10" key="1">
    <citation type="submission" date="2025-08" db="UniProtKB">
        <authorList>
            <consortium name="Ensembl"/>
        </authorList>
    </citation>
    <scope>IDENTIFICATION</scope>
</reference>
<dbReference type="FunFam" id="1.20.1070.10:FF:000252">
    <property type="entry name" value="Adhesion G protein-coupled receptor D2"/>
    <property type="match status" value="1"/>
</dbReference>
<feature type="transmembrane region" description="Helical" evidence="7">
    <location>
        <begin position="585"/>
        <end position="613"/>
    </location>
</feature>
<name>A0A8C1PX05_CYPCA</name>
<evidence type="ECO:0000256" key="5">
    <source>
        <dbReference type="ARBA" id="ARBA00023136"/>
    </source>
</evidence>
<evidence type="ECO:0000259" key="8">
    <source>
        <dbReference type="PROSITE" id="PS50261"/>
    </source>
</evidence>
<dbReference type="GO" id="GO:0005886">
    <property type="term" value="C:plasma membrane"/>
    <property type="evidence" value="ECO:0007669"/>
    <property type="project" value="TreeGrafter"/>
</dbReference>
<comment type="similarity">
    <text evidence="2">Belongs to the G-protein coupled receptor 2 family. Adhesion G-protein coupled receptor (ADGR) subfamily.</text>
</comment>
<feature type="transmembrane region" description="Helical" evidence="7">
    <location>
        <begin position="452"/>
        <end position="477"/>
    </location>
</feature>
<dbReference type="InterPro" id="IPR000832">
    <property type="entry name" value="GPCR_2_secretin-like"/>
</dbReference>
<dbReference type="SUPFAM" id="SSF49899">
    <property type="entry name" value="Concanavalin A-like lectins/glucanases"/>
    <property type="match status" value="1"/>
</dbReference>
<sequence length="663" mass="74762">MQAFEEHLFISQTSLYCIALYVLPPQLKLQSFDHKTKQGQPVADVPDSNLLIQNDAVYHLVNTLFSFEQAQRYCRGQSSTLTTSGVKEDEEGAQQLLSKSNLKGPVWFETNRKQRLSFTSKDGYARVNASFPALSAVSVCARLQWNPRHKNVSTVFSYAAPVFVNEFQLRGQIDEPKRNHERKARLALLIQGQHHPYKAELPIDEDWHQVCVTWRSSDGFWAIYVDGKMGDSGKGEARGNAKDIHGDGIFILGQDQDSFGGTLTEPFFGNLTDLNVWGEALEDQNVTEMNTCSQLTNHRAVFRWQDWNLTVHQSVQNLSATLNCPGKLHLPTLLSKYQKILVESGCTFISSLNNSTSCSCNHTTNFALLLQIAEVQRNEDETGLQIISLIGSGVSLCGLIFTFILFVAVGVPKSDRTTVHKNLIVALAVAQFLLIFSDWAEGNQEACWLVTVLLHLFFLSSFCWMLVEGLLLWSKVVSVNISEERRMKLYYVLGWGLPVIIVVVTLAATLDQYKAQQHCWLNLQSYVIWAFAGPVLFVLAVNAVVLFRVVMVTVASARRRAKMLTPSFDSKLHTLDLTWAAARPVLILLPVLGLTWLCGVLVHLSVVVAYLFITLNAFQVTHSTYTMTERLFTFYFQLRFWLPLHVALFYCLFLPPMSIMNEN</sequence>
<dbReference type="PRINTS" id="PR00249">
    <property type="entry name" value="GPCRSECRETIN"/>
</dbReference>
<feature type="transmembrane region" description="Helical" evidence="7">
    <location>
        <begin position="528"/>
        <end position="554"/>
    </location>
</feature>
<evidence type="ECO:0000313" key="10">
    <source>
        <dbReference type="Ensembl" id="ENSCCRP00010114077.1"/>
    </source>
</evidence>
<feature type="transmembrane region" description="Helical" evidence="7">
    <location>
        <begin position="633"/>
        <end position="653"/>
    </location>
</feature>
<evidence type="ECO:0000256" key="6">
    <source>
        <dbReference type="PROSITE-ProRule" id="PRU01172"/>
    </source>
</evidence>
<dbReference type="PROSITE" id="PS51828">
    <property type="entry name" value="PTX_2"/>
    <property type="match status" value="1"/>
</dbReference>
<feature type="transmembrane region" description="Helical" evidence="7">
    <location>
        <begin position="423"/>
        <end position="440"/>
    </location>
</feature>
<comment type="subcellular location">
    <subcellularLocation>
        <location evidence="1">Membrane</location>
        <topology evidence="1">Multi-pass membrane protein</topology>
    </subcellularLocation>
</comment>
<feature type="transmembrane region" description="Helical" evidence="7">
    <location>
        <begin position="489"/>
        <end position="508"/>
    </location>
</feature>
<dbReference type="Proteomes" id="UP000694427">
    <property type="component" value="Unplaced"/>
</dbReference>
<dbReference type="Ensembl" id="ENSCCRT00010126847.1">
    <property type="protein sequence ID" value="ENSCCRP00010114077.1"/>
    <property type="gene ID" value="ENSCCRG00010050159.1"/>
</dbReference>
<dbReference type="Pfam" id="PF00002">
    <property type="entry name" value="7tm_2"/>
    <property type="match status" value="1"/>
</dbReference>
<dbReference type="InterPro" id="IPR016187">
    <property type="entry name" value="CTDL_fold"/>
</dbReference>
<dbReference type="GO" id="GO:0007189">
    <property type="term" value="P:adenylate cyclase-activating G protein-coupled receptor signaling pathway"/>
    <property type="evidence" value="ECO:0007669"/>
    <property type="project" value="TreeGrafter"/>
</dbReference>
<dbReference type="Gene3D" id="2.60.120.200">
    <property type="match status" value="1"/>
</dbReference>
<feature type="domain" description="G-protein coupled receptors family 2 profile 2" evidence="8">
    <location>
        <begin position="384"/>
        <end position="619"/>
    </location>
</feature>
<dbReference type="PANTHER" id="PTHR12011">
    <property type="entry name" value="ADHESION G-PROTEIN COUPLED RECEPTOR"/>
    <property type="match status" value="1"/>
</dbReference>
<dbReference type="Pfam" id="PF00354">
    <property type="entry name" value="Pentaxin"/>
    <property type="match status" value="1"/>
</dbReference>
<dbReference type="Gene3D" id="1.20.1070.10">
    <property type="entry name" value="Rhodopsin 7-helix transmembrane proteins"/>
    <property type="match status" value="1"/>
</dbReference>
<dbReference type="Gene3D" id="2.60.220.50">
    <property type="match status" value="1"/>
</dbReference>
<keyword evidence="4 7" id="KW-1133">Transmembrane helix</keyword>
<feature type="transmembrane region" description="Helical" evidence="7">
    <location>
        <begin position="386"/>
        <end position="411"/>
    </location>
</feature>
<organism evidence="10 11">
    <name type="scientific">Cyprinus carpio</name>
    <name type="common">Common carp</name>
    <dbReference type="NCBI Taxonomy" id="7962"/>
    <lineage>
        <taxon>Eukaryota</taxon>
        <taxon>Metazoa</taxon>
        <taxon>Chordata</taxon>
        <taxon>Craniata</taxon>
        <taxon>Vertebrata</taxon>
        <taxon>Euteleostomi</taxon>
        <taxon>Actinopterygii</taxon>
        <taxon>Neopterygii</taxon>
        <taxon>Teleostei</taxon>
        <taxon>Ostariophysi</taxon>
        <taxon>Cypriniformes</taxon>
        <taxon>Cyprinidae</taxon>
        <taxon>Cyprininae</taxon>
        <taxon>Cyprinus</taxon>
    </lineage>
</organism>
<protein>
    <submittedName>
        <fullName evidence="10">Adhesion G protein-coupled receptor D2</fullName>
    </submittedName>
</protein>
<evidence type="ECO:0000313" key="11">
    <source>
        <dbReference type="Proteomes" id="UP000694427"/>
    </source>
</evidence>
<evidence type="ECO:0000256" key="7">
    <source>
        <dbReference type="SAM" id="Phobius"/>
    </source>
</evidence>
<dbReference type="GO" id="GO:0004930">
    <property type="term" value="F:G protein-coupled receptor activity"/>
    <property type="evidence" value="ECO:0007669"/>
    <property type="project" value="InterPro"/>
</dbReference>
<keyword evidence="11" id="KW-1185">Reference proteome</keyword>
<dbReference type="InterPro" id="IPR001759">
    <property type="entry name" value="PTX_dom"/>
</dbReference>
<dbReference type="AlphaFoldDB" id="A0A8C1PX05"/>
<evidence type="ECO:0000256" key="4">
    <source>
        <dbReference type="ARBA" id="ARBA00022989"/>
    </source>
</evidence>
<dbReference type="InterPro" id="IPR000203">
    <property type="entry name" value="GPS"/>
</dbReference>
<proteinExistence type="inferred from homology"/>
<dbReference type="InterPro" id="IPR046338">
    <property type="entry name" value="GAIN_dom_sf"/>
</dbReference>
<dbReference type="InterPro" id="IPR013320">
    <property type="entry name" value="ConA-like_dom_sf"/>
</dbReference>
<keyword evidence="3 7" id="KW-0812">Transmembrane</keyword>
<reference evidence="10" key="2">
    <citation type="submission" date="2025-09" db="UniProtKB">
        <authorList>
            <consortium name="Ensembl"/>
        </authorList>
    </citation>
    <scope>IDENTIFICATION</scope>
</reference>
<evidence type="ECO:0000259" key="9">
    <source>
        <dbReference type="PROSITE" id="PS51828"/>
    </source>
</evidence>
<evidence type="ECO:0000256" key="3">
    <source>
        <dbReference type="ARBA" id="ARBA00022692"/>
    </source>
</evidence>
<comment type="caution">
    <text evidence="6">Lacks conserved residue(s) required for the propagation of feature annotation.</text>
</comment>
<dbReference type="SMART" id="SM00159">
    <property type="entry name" value="PTX"/>
    <property type="match status" value="1"/>
</dbReference>
<dbReference type="Pfam" id="PF01825">
    <property type="entry name" value="GPS"/>
    <property type="match status" value="1"/>
</dbReference>
<dbReference type="PANTHER" id="PTHR12011:SF58">
    <property type="entry name" value="ADHESION G-PROTEIN COUPLED RECEPTOR D2"/>
    <property type="match status" value="1"/>
</dbReference>
<feature type="domain" description="Pentraxin (PTX)" evidence="9">
    <location>
        <begin position="110"/>
        <end position="324"/>
    </location>
</feature>
<evidence type="ECO:0000256" key="2">
    <source>
        <dbReference type="ARBA" id="ARBA00007343"/>
    </source>
</evidence>
<dbReference type="PROSITE" id="PS50261">
    <property type="entry name" value="G_PROTEIN_RECEP_F2_4"/>
    <property type="match status" value="1"/>
</dbReference>
<keyword evidence="5 7" id="KW-0472">Membrane</keyword>
<dbReference type="SUPFAM" id="SSF56436">
    <property type="entry name" value="C-type lectin-like"/>
    <property type="match status" value="1"/>
</dbReference>
<dbReference type="InterPro" id="IPR017981">
    <property type="entry name" value="GPCR_2-like_7TM"/>
</dbReference>
<accession>A0A8C1PX05</accession>